<dbReference type="Proteomes" id="UP000602510">
    <property type="component" value="Unassembled WGS sequence"/>
</dbReference>
<reference evidence="2" key="1">
    <citation type="submission" date="2020-04" db="EMBL/GenBank/DDBJ databases">
        <title>Hybrid Assembly of Korean Phytophthora infestans isolates.</title>
        <authorList>
            <person name="Prokchorchik M."/>
            <person name="Lee Y."/>
            <person name="Seo J."/>
            <person name="Cho J.-H."/>
            <person name="Park Y.-E."/>
            <person name="Jang D.-C."/>
            <person name="Im J.-S."/>
            <person name="Choi J.-G."/>
            <person name="Park H.-J."/>
            <person name="Lee G.-B."/>
            <person name="Lee Y.-G."/>
            <person name="Hong S.-Y."/>
            <person name="Cho K."/>
            <person name="Sohn K.H."/>
        </authorList>
    </citation>
    <scope>NUCLEOTIDE SEQUENCE</scope>
    <source>
        <strain evidence="2">KR_1_A1</strain>
    </source>
</reference>
<evidence type="ECO:0000313" key="3">
    <source>
        <dbReference type="Proteomes" id="UP000602510"/>
    </source>
</evidence>
<gene>
    <name evidence="2" type="ORF">GN244_ATG17287</name>
</gene>
<name>A0A833S9A2_PHYIN</name>
<accession>A0A833S9A2</accession>
<sequence length="272" mass="30559">MDLPVLHVSRSSTKSEVSCTDHSISTTEQTGTVTAAGANGHYRRLHPSDVQHLGCDGQRRSTVLRLVRHHASSVNGYVDRGHKQSDNRHGHEKYSRQDRHVDDSRVRNVVNLRDRDIGHHGPDNYSSCHYVAGHHCPDNYSTRHYIAGHHCPGSDNCRSVNFFEHFGHYYVHDDEYWQDWFVHHNTGILRHVDQLGRVHHAAIGHAAVGTSPLTSPVSSLLNVGTFCHSLLRCNAQEPSRTSGSAHLRSISQCRNLCKSMFSLDHVLHTTPS</sequence>
<protein>
    <submittedName>
        <fullName evidence="2">Uncharacterized protein</fullName>
    </submittedName>
</protein>
<evidence type="ECO:0000313" key="2">
    <source>
        <dbReference type="EMBL" id="KAF4030902.1"/>
    </source>
</evidence>
<feature type="region of interest" description="Disordered" evidence="1">
    <location>
        <begin position="74"/>
        <end position="103"/>
    </location>
</feature>
<keyword evidence="3" id="KW-1185">Reference proteome</keyword>
<feature type="compositionally biased region" description="Polar residues" evidence="1">
    <location>
        <begin position="9"/>
        <end position="26"/>
    </location>
</feature>
<dbReference type="AlphaFoldDB" id="A0A833S9A2"/>
<evidence type="ECO:0000256" key="1">
    <source>
        <dbReference type="SAM" id="MobiDB-lite"/>
    </source>
</evidence>
<feature type="compositionally biased region" description="Basic and acidic residues" evidence="1">
    <location>
        <begin position="79"/>
        <end position="103"/>
    </location>
</feature>
<comment type="caution">
    <text evidence="2">The sequence shown here is derived from an EMBL/GenBank/DDBJ whole genome shotgun (WGS) entry which is preliminary data.</text>
</comment>
<organism evidence="2 3">
    <name type="scientific">Phytophthora infestans</name>
    <name type="common">Potato late blight agent</name>
    <name type="synonym">Botrytis infestans</name>
    <dbReference type="NCBI Taxonomy" id="4787"/>
    <lineage>
        <taxon>Eukaryota</taxon>
        <taxon>Sar</taxon>
        <taxon>Stramenopiles</taxon>
        <taxon>Oomycota</taxon>
        <taxon>Peronosporomycetes</taxon>
        <taxon>Peronosporales</taxon>
        <taxon>Peronosporaceae</taxon>
        <taxon>Phytophthora</taxon>
    </lineage>
</organism>
<proteinExistence type="predicted"/>
<dbReference type="EMBL" id="WSZM01000612">
    <property type="protein sequence ID" value="KAF4030902.1"/>
    <property type="molecule type" value="Genomic_DNA"/>
</dbReference>
<feature type="region of interest" description="Disordered" evidence="1">
    <location>
        <begin position="1"/>
        <end position="26"/>
    </location>
</feature>